<name>A0A074S717_9AGAM</name>
<organism evidence="2 3">
    <name type="scientific">Rhizoctonia solani 123E</name>
    <dbReference type="NCBI Taxonomy" id="1423351"/>
    <lineage>
        <taxon>Eukaryota</taxon>
        <taxon>Fungi</taxon>
        <taxon>Dikarya</taxon>
        <taxon>Basidiomycota</taxon>
        <taxon>Agaricomycotina</taxon>
        <taxon>Agaricomycetes</taxon>
        <taxon>Cantharellales</taxon>
        <taxon>Ceratobasidiaceae</taxon>
        <taxon>Rhizoctonia</taxon>
    </lineage>
</organism>
<keyword evidence="3" id="KW-1185">Reference proteome</keyword>
<dbReference type="OrthoDB" id="10280260at2759"/>
<evidence type="ECO:0000313" key="3">
    <source>
        <dbReference type="Proteomes" id="UP000027456"/>
    </source>
</evidence>
<reference evidence="2 3" key="1">
    <citation type="submission" date="2013-12" db="EMBL/GenBank/DDBJ databases">
        <authorList>
            <person name="Cubeta M."/>
            <person name="Pakala S."/>
            <person name="Fedorova N."/>
            <person name="Thomas E."/>
            <person name="Dean R."/>
            <person name="Jabaji S."/>
            <person name="Neate S."/>
            <person name="Toda T."/>
            <person name="Tavantzis S."/>
            <person name="Vilgalys R."/>
            <person name="Bharathan N."/>
            <person name="Pakala S."/>
            <person name="Losada L.S."/>
            <person name="Zafar N."/>
            <person name="Nierman W."/>
        </authorList>
    </citation>
    <scope>NUCLEOTIDE SEQUENCE [LARGE SCALE GENOMIC DNA]</scope>
    <source>
        <strain evidence="2 3">123E</strain>
    </source>
</reference>
<proteinExistence type="predicted"/>
<comment type="caution">
    <text evidence="2">The sequence shown here is derived from an EMBL/GenBank/DDBJ whole genome shotgun (WGS) entry which is preliminary data.</text>
</comment>
<evidence type="ECO:0000313" key="2">
    <source>
        <dbReference type="EMBL" id="KEP52653.1"/>
    </source>
</evidence>
<protein>
    <submittedName>
        <fullName evidence="2">Uncharacterized protein</fullName>
    </submittedName>
</protein>
<sequence length="113" mass="12831">MTCVLESVQYLAGLSWRHGIVVAMRDMLRLEHMHNFNSQHNRTFSSAHRPPPSPRPKKPGQRFQPLSDPESILWGPPAHLHQSAVTFRTIPADLIPPRMDDERARALTTPGVH</sequence>
<feature type="region of interest" description="Disordered" evidence="1">
    <location>
        <begin position="39"/>
        <end position="75"/>
    </location>
</feature>
<gene>
    <name evidence="2" type="ORF">V565_042080</name>
</gene>
<accession>A0A074S717</accession>
<dbReference type="AlphaFoldDB" id="A0A074S717"/>
<evidence type="ECO:0000256" key="1">
    <source>
        <dbReference type="SAM" id="MobiDB-lite"/>
    </source>
</evidence>
<dbReference type="EMBL" id="AZST01000094">
    <property type="protein sequence ID" value="KEP52653.1"/>
    <property type="molecule type" value="Genomic_DNA"/>
</dbReference>
<dbReference type="Proteomes" id="UP000027456">
    <property type="component" value="Unassembled WGS sequence"/>
</dbReference>
<dbReference type="HOGENOM" id="CLU_2134961_0_0_1"/>